<accession>A0ABU0J451</accession>
<protein>
    <submittedName>
        <fullName evidence="2">Lysophospholipase</fullName>
        <ecNumber evidence="2">3.1.1.5</ecNumber>
    </submittedName>
</protein>
<dbReference type="GO" id="GO:0004622">
    <property type="term" value="F:phosphatidylcholine lysophospholipase activity"/>
    <property type="evidence" value="ECO:0007669"/>
    <property type="project" value="UniProtKB-EC"/>
</dbReference>
<name>A0ABU0J451_9HYPH</name>
<dbReference type="PANTHER" id="PTHR11614">
    <property type="entry name" value="PHOSPHOLIPASE-RELATED"/>
    <property type="match status" value="1"/>
</dbReference>
<dbReference type="InterPro" id="IPR051044">
    <property type="entry name" value="MAG_DAG_Lipase"/>
</dbReference>
<gene>
    <name evidence="2" type="ORF">QO011_001188</name>
</gene>
<sequence>MLAVPDATTLLDLPANPRPAGAVCEMIRAADGVGLRTAHWPALTPRPKGTVCLFHGRSEFIEKYYEVIRDLRARGFAVATLDWRGQGGSDRLIEDGRLGHIADFSHFARDLDAFIRQIALPECPSPFFALAHSMGASILFAHLAERSPWFERMVAIAPMIDLVGLPPAPRLIARSLCGVGLSRRLVPGWSPKPVVLRPFEGNPVTSDRTRYAHAAAVAEAAPKLAIGGPTIGWVRAAFRAMDTLGDPGFGQDWRMPTLAVLAGEDRVVSTLAAESFVRKLRATRAVTVPGALHEVMQERDGLRDRFWAAFDAFVPGRG</sequence>
<dbReference type="Gene3D" id="3.40.50.1820">
    <property type="entry name" value="alpha/beta hydrolase"/>
    <property type="match status" value="1"/>
</dbReference>
<keyword evidence="3" id="KW-1185">Reference proteome</keyword>
<proteinExistence type="predicted"/>
<dbReference type="RefSeq" id="WP_307268936.1">
    <property type="nucleotide sequence ID" value="NZ_JAUSVX010000001.1"/>
</dbReference>
<comment type="caution">
    <text evidence="2">The sequence shown here is derived from an EMBL/GenBank/DDBJ whole genome shotgun (WGS) entry which is preliminary data.</text>
</comment>
<dbReference type="EMBL" id="JAUSVX010000001">
    <property type="protein sequence ID" value="MDQ0468193.1"/>
    <property type="molecule type" value="Genomic_DNA"/>
</dbReference>
<evidence type="ECO:0000313" key="2">
    <source>
        <dbReference type="EMBL" id="MDQ0468193.1"/>
    </source>
</evidence>
<organism evidence="2 3">
    <name type="scientific">Labrys wisconsinensis</name>
    <dbReference type="NCBI Taxonomy" id="425677"/>
    <lineage>
        <taxon>Bacteria</taxon>
        <taxon>Pseudomonadati</taxon>
        <taxon>Pseudomonadota</taxon>
        <taxon>Alphaproteobacteria</taxon>
        <taxon>Hyphomicrobiales</taxon>
        <taxon>Xanthobacteraceae</taxon>
        <taxon>Labrys</taxon>
    </lineage>
</organism>
<evidence type="ECO:0000259" key="1">
    <source>
        <dbReference type="Pfam" id="PF12146"/>
    </source>
</evidence>
<dbReference type="InterPro" id="IPR029058">
    <property type="entry name" value="AB_hydrolase_fold"/>
</dbReference>
<evidence type="ECO:0000313" key="3">
    <source>
        <dbReference type="Proteomes" id="UP001242480"/>
    </source>
</evidence>
<dbReference type="SUPFAM" id="SSF53474">
    <property type="entry name" value="alpha/beta-Hydrolases"/>
    <property type="match status" value="1"/>
</dbReference>
<dbReference type="InterPro" id="IPR022742">
    <property type="entry name" value="Hydrolase_4"/>
</dbReference>
<dbReference type="Pfam" id="PF12146">
    <property type="entry name" value="Hydrolase_4"/>
    <property type="match status" value="1"/>
</dbReference>
<dbReference type="Proteomes" id="UP001242480">
    <property type="component" value="Unassembled WGS sequence"/>
</dbReference>
<reference evidence="2 3" key="1">
    <citation type="submission" date="2023-07" db="EMBL/GenBank/DDBJ databases">
        <title>Genomic Encyclopedia of Type Strains, Phase IV (KMG-IV): sequencing the most valuable type-strain genomes for metagenomic binning, comparative biology and taxonomic classification.</title>
        <authorList>
            <person name="Goeker M."/>
        </authorList>
    </citation>
    <scope>NUCLEOTIDE SEQUENCE [LARGE SCALE GENOMIC DNA]</scope>
    <source>
        <strain evidence="2 3">DSM 19619</strain>
    </source>
</reference>
<dbReference type="EC" id="3.1.1.5" evidence="2"/>
<keyword evidence="2" id="KW-0378">Hydrolase</keyword>
<feature type="domain" description="Serine aminopeptidase S33" evidence="1">
    <location>
        <begin position="46"/>
        <end position="300"/>
    </location>
</feature>